<keyword evidence="8 10" id="KW-1133">Transmembrane helix</keyword>
<feature type="domain" description="ABC transmembrane type-1" evidence="11">
    <location>
        <begin position="288"/>
        <end position="570"/>
    </location>
</feature>
<protein>
    <submittedName>
        <fullName evidence="13">ABC transmembrane type-1 domain-containing protein</fullName>
    </submittedName>
</protein>
<dbReference type="InterPro" id="IPR011527">
    <property type="entry name" value="ABC1_TM_dom"/>
</dbReference>
<reference evidence="13" key="1">
    <citation type="submission" date="2017-02" db="UniProtKB">
        <authorList>
            <consortium name="WormBaseParasite"/>
        </authorList>
    </citation>
    <scope>IDENTIFICATION</scope>
</reference>
<dbReference type="PANTHER" id="PTHR24223:SF443">
    <property type="entry name" value="MULTIDRUG-RESISTANCE LIKE PROTEIN 1, ISOFORM I"/>
    <property type="match status" value="1"/>
</dbReference>
<name>A0A0N5AB16_9BILA</name>
<dbReference type="SUPFAM" id="SSF90123">
    <property type="entry name" value="ABC transporter transmembrane region"/>
    <property type="match status" value="1"/>
</dbReference>
<feature type="transmembrane region" description="Helical" evidence="10">
    <location>
        <begin position="427"/>
        <end position="447"/>
    </location>
</feature>
<feature type="transmembrane region" description="Helical" evidence="10">
    <location>
        <begin position="323"/>
        <end position="343"/>
    </location>
</feature>
<proteinExistence type="predicted"/>
<dbReference type="GO" id="GO:0016887">
    <property type="term" value="F:ATP hydrolysis activity"/>
    <property type="evidence" value="ECO:0007669"/>
    <property type="project" value="InterPro"/>
</dbReference>
<dbReference type="Gene3D" id="1.20.1560.10">
    <property type="entry name" value="ABC transporter type 1, transmembrane domain"/>
    <property type="match status" value="1"/>
</dbReference>
<dbReference type="Gene3D" id="3.40.50.300">
    <property type="entry name" value="P-loop containing nucleotide triphosphate hydrolases"/>
    <property type="match status" value="1"/>
</dbReference>
<evidence type="ECO:0000256" key="7">
    <source>
        <dbReference type="ARBA" id="ARBA00022840"/>
    </source>
</evidence>
<sequence length="651" mass="74036">MDNLAKTFCGVDNFQLPFYLLLEYSFNSTIPHLSQCSQDSFLTLIPCIFLFLFAPLVFHSLYTSDNGSLEVYSPISARILISVLLSFYAGYQLFFGIIGGHNNVPFNFIFLVPRILQYLTLCAVLVMLVACKKRGVITSGVLFNFWFLMAVCKFPEFRWRVSSFLHAEEFDDWMSFSLFILFYILILLQLLLSCFADTPEENCPEEYCSFLNQITFSWFNKLAVKGSKQPLQVSDLWKLKNRDKSSVLVPRFNAHFLPALKGYSLVDDAKGLPSVIWSLFKTFKWSFIGGMLLKLVFDLLQFVSPQVLKMLISFIEDKRSPMWIGVSISLLMFFVALFQSFVLHQYFHMMFTAGMNIRSVLTSAIYTKALCLSNSARNNRTVGEIVNLMSVDIQRFQDMASFIMLFWSAPLQIVLSIYFLWRLLGVSVFAGIFVLIGMIPLNALLACRMRSAQVKQMKYKDERLKLMSEILNGMKILKFYGWENSMKKMVLAIRQKELKVLRRLAYYNAAISLSWSCAPFLVTVVTFGVFVNISSSNILTPQVTFVGLALFNILRFPMTVLSMLFSQAVQCAVSNRRVKSFLGDDEIENYVLKGNSSSSAMIIKNGNFSWDTGELTLRNINLNIKPGQLVAVVGRVGSGKSSLLSAFLGKF</sequence>
<dbReference type="Pfam" id="PF00664">
    <property type="entry name" value="ABC_membrane"/>
    <property type="match status" value="1"/>
</dbReference>
<keyword evidence="3" id="KW-0926">Vacuole</keyword>
<dbReference type="GO" id="GO:0140359">
    <property type="term" value="F:ABC-type transporter activity"/>
    <property type="evidence" value="ECO:0007669"/>
    <property type="project" value="InterPro"/>
</dbReference>
<dbReference type="GO" id="GO:0000323">
    <property type="term" value="C:lytic vacuole"/>
    <property type="evidence" value="ECO:0007669"/>
    <property type="project" value="UniProtKB-ARBA"/>
</dbReference>
<dbReference type="SUPFAM" id="SSF52540">
    <property type="entry name" value="P-loop containing nucleoside triphosphate hydrolases"/>
    <property type="match status" value="1"/>
</dbReference>
<evidence type="ECO:0000313" key="13">
    <source>
        <dbReference type="WBParaSite" id="SMUV_0000134201-mRNA-1"/>
    </source>
</evidence>
<feature type="transmembrane region" description="Helical" evidence="10">
    <location>
        <begin position="543"/>
        <end position="569"/>
    </location>
</feature>
<feature type="transmembrane region" description="Helical" evidence="10">
    <location>
        <begin position="399"/>
        <end position="421"/>
    </location>
</feature>
<dbReference type="InterPro" id="IPR003439">
    <property type="entry name" value="ABC_transporter-like_ATP-bd"/>
</dbReference>
<evidence type="ECO:0000256" key="8">
    <source>
        <dbReference type="ARBA" id="ARBA00022989"/>
    </source>
</evidence>
<dbReference type="CDD" id="cd18595">
    <property type="entry name" value="ABC_6TM_MRP1_2_3_6_D1_like"/>
    <property type="match status" value="1"/>
</dbReference>
<dbReference type="AlphaFoldDB" id="A0A0N5AB16"/>
<feature type="transmembrane region" description="Helical" evidence="10">
    <location>
        <begin position="285"/>
        <end position="303"/>
    </location>
</feature>
<evidence type="ECO:0000256" key="3">
    <source>
        <dbReference type="ARBA" id="ARBA00022554"/>
    </source>
</evidence>
<accession>A0A0N5AB16</accession>
<evidence type="ECO:0000256" key="2">
    <source>
        <dbReference type="ARBA" id="ARBA00022448"/>
    </source>
</evidence>
<dbReference type="Proteomes" id="UP000046393">
    <property type="component" value="Unplaced"/>
</dbReference>
<evidence type="ECO:0000256" key="4">
    <source>
        <dbReference type="ARBA" id="ARBA00022692"/>
    </source>
</evidence>
<organism evidence="12 13">
    <name type="scientific">Syphacia muris</name>
    <dbReference type="NCBI Taxonomy" id="451379"/>
    <lineage>
        <taxon>Eukaryota</taxon>
        <taxon>Metazoa</taxon>
        <taxon>Ecdysozoa</taxon>
        <taxon>Nematoda</taxon>
        <taxon>Chromadorea</taxon>
        <taxon>Rhabditida</taxon>
        <taxon>Spirurina</taxon>
        <taxon>Oxyuridomorpha</taxon>
        <taxon>Oxyuroidea</taxon>
        <taxon>Oxyuridae</taxon>
        <taxon>Syphacia</taxon>
    </lineage>
</organism>
<keyword evidence="9 10" id="KW-0472">Membrane</keyword>
<dbReference type="STRING" id="451379.A0A0N5AB16"/>
<evidence type="ECO:0000259" key="11">
    <source>
        <dbReference type="PROSITE" id="PS50929"/>
    </source>
</evidence>
<feature type="transmembrane region" description="Helical" evidence="10">
    <location>
        <begin position="141"/>
        <end position="161"/>
    </location>
</feature>
<dbReference type="FunFam" id="1.20.1560.10:FF:000020">
    <property type="entry name" value="ABC metal ion transporter"/>
    <property type="match status" value="1"/>
</dbReference>
<dbReference type="InterPro" id="IPR050173">
    <property type="entry name" value="ABC_transporter_C-like"/>
</dbReference>
<evidence type="ECO:0000256" key="5">
    <source>
        <dbReference type="ARBA" id="ARBA00022737"/>
    </source>
</evidence>
<feature type="transmembrane region" description="Helical" evidence="10">
    <location>
        <begin position="504"/>
        <end position="531"/>
    </location>
</feature>
<dbReference type="GO" id="GO:0005774">
    <property type="term" value="C:vacuolar membrane"/>
    <property type="evidence" value="ECO:0007669"/>
    <property type="project" value="UniProtKB-SubCell"/>
</dbReference>
<keyword evidence="7" id="KW-0067">ATP-binding</keyword>
<dbReference type="Pfam" id="PF00005">
    <property type="entry name" value="ABC_tran"/>
    <property type="match status" value="1"/>
</dbReference>
<keyword evidence="4 10" id="KW-0812">Transmembrane</keyword>
<keyword evidence="12" id="KW-1185">Reference proteome</keyword>
<keyword evidence="2" id="KW-0813">Transport</keyword>
<evidence type="ECO:0000313" key="12">
    <source>
        <dbReference type="Proteomes" id="UP000046393"/>
    </source>
</evidence>
<dbReference type="WBParaSite" id="SMUV_0000134201-mRNA-1">
    <property type="protein sequence ID" value="SMUV_0000134201-mRNA-1"/>
    <property type="gene ID" value="SMUV_0000134201"/>
</dbReference>
<evidence type="ECO:0000256" key="1">
    <source>
        <dbReference type="ARBA" id="ARBA00004128"/>
    </source>
</evidence>
<comment type="subcellular location">
    <subcellularLocation>
        <location evidence="1">Vacuole membrane</location>
        <topology evidence="1">Multi-pass membrane protein</topology>
    </subcellularLocation>
</comment>
<feature type="transmembrane region" description="Helical" evidence="10">
    <location>
        <begin position="173"/>
        <end position="192"/>
    </location>
</feature>
<keyword evidence="6" id="KW-0547">Nucleotide-binding</keyword>
<feature type="transmembrane region" description="Helical" evidence="10">
    <location>
        <begin position="106"/>
        <end position="129"/>
    </location>
</feature>
<evidence type="ECO:0000256" key="10">
    <source>
        <dbReference type="SAM" id="Phobius"/>
    </source>
</evidence>
<dbReference type="GO" id="GO:0005524">
    <property type="term" value="F:ATP binding"/>
    <property type="evidence" value="ECO:0007669"/>
    <property type="project" value="UniProtKB-KW"/>
</dbReference>
<evidence type="ECO:0000256" key="6">
    <source>
        <dbReference type="ARBA" id="ARBA00022741"/>
    </source>
</evidence>
<dbReference type="PROSITE" id="PS50929">
    <property type="entry name" value="ABC_TM1F"/>
    <property type="match status" value="1"/>
</dbReference>
<dbReference type="PANTHER" id="PTHR24223">
    <property type="entry name" value="ATP-BINDING CASSETTE SUB-FAMILY C"/>
    <property type="match status" value="1"/>
</dbReference>
<keyword evidence="5" id="KW-0677">Repeat</keyword>
<feature type="transmembrane region" description="Helical" evidence="10">
    <location>
        <begin position="41"/>
        <end position="58"/>
    </location>
</feature>
<dbReference type="InterPro" id="IPR027417">
    <property type="entry name" value="P-loop_NTPase"/>
</dbReference>
<dbReference type="InterPro" id="IPR036640">
    <property type="entry name" value="ABC1_TM_sf"/>
</dbReference>
<feature type="transmembrane region" description="Helical" evidence="10">
    <location>
        <begin position="79"/>
        <end position="100"/>
    </location>
</feature>
<evidence type="ECO:0000256" key="9">
    <source>
        <dbReference type="ARBA" id="ARBA00023136"/>
    </source>
</evidence>